<dbReference type="InterPro" id="IPR023214">
    <property type="entry name" value="HAD_sf"/>
</dbReference>
<dbReference type="EMBL" id="FOUI01000004">
    <property type="protein sequence ID" value="SFM38247.1"/>
    <property type="molecule type" value="Genomic_DNA"/>
</dbReference>
<reference evidence="4" key="1">
    <citation type="submission" date="2016-10" db="EMBL/GenBank/DDBJ databases">
        <authorList>
            <person name="Varghese N."/>
            <person name="Submissions S."/>
        </authorList>
    </citation>
    <scope>NUCLEOTIDE SEQUENCE [LARGE SCALE GENOMIC DNA]</scope>
    <source>
        <strain evidence="4">DSM 24213</strain>
    </source>
</reference>
<dbReference type="GO" id="GO:0046872">
    <property type="term" value="F:metal ion binding"/>
    <property type="evidence" value="ECO:0007669"/>
    <property type="project" value="UniProtKB-KW"/>
</dbReference>
<dbReference type="InterPro" id="IPR041492">
    <property type="entry name" value="HAD_2"/>
</dbReference>
<dbReference type="InterPro" id="IPR036412">
    <property type="entry name" value="HAD-like_sf"/>
</dbReference>
<dbReference type="GO" id="GO:0006281">
    <property type="term" value="P:DNA repair"/>
    <property type="evidence" value="ECO:0007669"/>
    <property type="project" value="TreeGrafter"/>
</dbReference>
<dbReference type="NCBIfam" id="TIGR01549">
    <property type="entry name" value="HAD-SF-IA-v1"/>
    <property type="match status" value="1"/>
</dbReference>
<dbReference type="Gene3D" id="1.10.150.240">
    <property type="entry name" value="Putative phosphatase, domain 2"/>
    <property type="match status" value="1"/>
</dbReference>
<dbReference type="GO" id="GO:0008967">
    <property type="term" value="F:phosphoglycolate phosphatase activity"/>
    <property type="evidence" value="ECO:0007669"/>
    <property type="project" value="TreeGrafter"/>
</dbReference>
<comment type="cofactor">
    <cofactor evidence="1">
        <name>Mg(2+)</name>
        <dbReference type="ChEBI" id="CHEBI:18420"/>
    </cofactor>
</comment>
<dbReference type="SFLD" id="SFLDG01135">
    <property type="entry name" value="C1.5.6:_HAD__Beta-PGM__Phospha"/>
    <property type="match status" value="1"/>
</dbReference>
<keyword evidence="4" id="KW-1185">Reference proteome</keyword>
<dbReference type="Proteomes" id="UP000243629">
    <property type="component" value="Unassembled WGS sequence"/>
</dbReference>
<proteinExistence type="predicted"/>
<sequence>MVDTLIFDWDGTLVDSVSKIVAAMQLAADQVGLPPASDEAVRGIIGLGLPEAIAVLYPQLDDPALIERLGRAYSNTYLELEQQPSPMFDGVLEALHGWRQQGLRLAVATGKSRRGLERILQLHDLQRFFDATRCADETASKPDPRMLYELLGELDRTPQQAVMVGDSGFDLQMAHNAGVTPIAVSYGAQSRELLLPHAPAVCLDHFQQLDVWLASRLAGRSYGEIV</sequence>
<dbReference type="InterPro" id="IPR023198">
    <property type="entry name" value="PGP-like_dom2"/>
</dbReference>
<dbReference type="Gene3D" id="3.40.50.1000">
    <property type="entry name" value="HAD superfamily/HAD-like"/>
    <property type="match status" value="1"/>
</dbReference>
<dbReference type="SFLD" id="SFLDS00003">
    <property type="entry name" value="Haloacid_Dehalogenase"/>
    <property type="match status" value="1"/>
</dbReference>
<evidence type="ECO:0000313" key="3">
    <source>
        <dbReference type="EMBL" id="SFM38247.1"/>
    </source>
</evidence>
<dbReference type="STRING" id="1720063.SAMN05216217_104114"/>
<evidence type="ECO:0000313" key="4">
    <source>
        <dbReference type="Proteomes" id="UP000243629"/>
    </source>
</evidence>
<evidence type="ECO:0000256" key="1">
    <source>
        <dbReference type="ARBA" id="ARBA00001946"/>
    </source>
</evidence>
<dbReference type="PANTHER" id="PTHR43434">
    <property type="entry name" value="PHOSPHOGLYCOLATE PHOSPHATASE"/>
    <property type="match status" value="1"/>
</dbReference>
<protein>
    <submittedName>
        <fullName evidence="3">Phosphoglycolate phosphatase</fullName>
    </submittedName>
</protein>
<name>A0A1I4QE05_9GAMM</name>
<dbReference type="RefSeq" id="WP_245748133.1">
    <property type="nucleotide sequence ID" value="NZ_FOUI01000004.1"/>
</dbReference>
<dbReference type="SFLD" id="SFLDG01129">
    <property type="entry name" value="C1.5:_HAD__Beta-PGM__Phosphata"/>
    <property type="match status" value="1"/>
</dbReference>
<gene>
    <name evidence="3" type="ORF">SAMN05216217_104114</name>
</gene>
<dbReference type="PANTHER" id="PTHR43434:SF24">
    <property type="entry name" value="HYDROLASE-RELATED"/>
    <property type="match status" value="1"/>
</dbReference>
<dbReference type="InterPro" id="IPR006439">
    <property type="entry name" value="HAD-SF_hydro_IA"/>
</dbReference>
<dbReference type="InterPro" id="IPR050155">
    <property type="entry name" value="HAD-like_hydrolase_sf"/>
</dbReference>
<dbReference type="AlphaFoldDB" id="A0A1I4QE05"/>
<evidence type="ECO:0000256" key="2">
    <source>
        <dbReference type="ARBA" id="ARBA00022723"/>
    </source>
</evidence>
<keyword evidence="2" id="KW-0479">Metal-binding</keyword>
<accession>A0A1I4QE05</accession>
<dbReference type="GO" id="GO:0005829">
    <property type="term" value="C:cytosol"/>
    <property type="evidence" value="ECO:0007669"/>
    <property type="project" value="TreeGrafter"/>
</dbReference>
<dbReference type="Pfam" id="PF13419">
    <property type="entry name" value="HAD_2"/>
    <property type="match status" value="1"/>
</dbReference>
<dbReference type="SUPFAM" id="SSF56784">
    <property type="entry name" value="HAD-like"/>
    <property type="match status" value="1"/>
</dbReference>
<organism evidence="3 4">
    <name type="scientific">Halopseudomonas yangmingensis</name>
    <dbReference type="NCBI Taxonomy" id="1720063"/>
    <lineage>
        <taxon>Bacteria</taxon>
        <taxon>Pseudomonadati</taxon>
        <taxon>Pseudomonadota</taxon>
        <taxon>Gammaproteobacteria</taxon>
        <taxon>Pseudomonadales</taxon>
        <taxon>Pseudomonadaceae</taxon>
        <taxon>Halopseudomonas</taxon>
    </lineage>
</organism>